<dbReference type="SUPFAM" id="SSF55961">
    <property type="entry name" value="Bet v1-like"/>
    <property type="match status" value="1"/>
</dbReference>
<proteinExistence type="predicted"/>
<dbReference type="Gene3D" id="3.30.530.20">
    <property type="match status" value="1"/>
</dbReference>
<evidence type="ECO:0000313" key="2">
    <source>
        <dbReference type="Proteomes" id="UP000186456"/>
    </source>
</evidence>
<evidence type="ECO:0000313" key="1">
    <source>
        <dbReference type="EMBL" id="SDP18682.1"/>
    </source>
</evidence>
<dbReference type="Proteomes" id="UP000186456">
    <property type="component" value="Unassembled WGS sequence"/>
</dbReference>
<dbReference type="RefSeq" id="WP_074696038.1">
    <property type="nucleotide sequence ID" value="NZ_FNJN01000005.1"/>
</dbReference>
<dbReference type="EMBL" id="FNJN01000005">
    <property type="protein sequence ID" value="SDP18682.1"/>
    <property type="molecule type" value="Genomic_DNA"/>
</dbReference>
<dbReference type="InterPro" id="IPR023393">
    <property type="entry name" value="START-like_dom_sf"/>
</dbReference>
<gene>
    <name evidence="1" type="ORF">SAMN04487788_2438</name>
</gene>
<evidence type="ECO:0008006" key="3">
    <source>
        <dbReference type="Google" id="ProtNLM"/>
    </source>
</evidence>
<dbReference type="AlphaFoldDB" id="A0A1H0QN39"/>
<sequence length="147" mass="15915">MTWRREYTHLTTATADAVWKRWTTPEDWAVDDPDLREATFSVPPRVGDSGRVVNHGTPAQRFTFTELQPGGAMNFRIGLPGAVLSFPHRMRQTPNGLSVTHAVEVSGPLALVFGPLVGRKIAAGLPAVVRLVTTNALADMAADARGE</sequence>
<reference evidence="1 2" key="1">
    <citation type="submission" date="2016-10" db="EMBL/GenBank/DDBJ databases">
        <authorList>
            <person name="de Groot N.N."/>
        </authorList>
    </citation>
    <scope>NUCLEOTIDE SEQUENCE [LARGE SCALE GENOMIC DNA]</scope>
    <source>
        <strain evidence="1 2">StLB037</strain>
    </source>
</reference>
<protein>
    <recommendedName>
        <fullName evidence="3">Polyketide cyclase</fullName>
    </recommendedName>
</protein>
<accession>A0A1H0QN39</accession>
<organism evidence="1 2">
    <name type="scientific">Microbacterium testaceum (strain StLB037)</name>
    <dbReference type="NCBI Taxonomy" id="979556"/>
    <lineage>
        <taxon>Bacteria</taxon>
        <taxon>Bacillati</taxon>
        <taxon>Actinomycetota</taxon>
        <taxon>Actinomycetes</taxon>
        <taxon>Micrococcales</taxon>
        <taxon>Microbacteriaceae</taxon>
        <taxon>Microbacterium</taxon>
    </lineage>
</organism>
<name>A0A1H0QN39_MICTS</name>